<dbReference type="EMBL" id="PCSD01000096">
    <property type="protein sequence ID" value="PIP33504.1"/>
    <property type="molecule type" value="Genomic_DNA"/>
</dbReference>
<reference evidence="1 2" key="1">
    <citation type="submission" date="2017-09" db="EMBL/GenBank/DDBJ databases">
        <title>Depth-based differentiation of microbial function through sediment-hosted aquifers and enrichment of novel symbionts in the deep terrestrial subsurface.</title>
        <authorList>
            <person name="Probst A.J."/>
            <person name="Ladd B."/>
            <person name="Jarett J.K."/>
            <person name="Geller-Mcgrath D.E."/>
            <person name="Sieber C.M."/>
            <person name="Emerson J.B."/>
            <person name="Anantharaman K."/>
            <person name="Thomas B.C."/>
            <person name="Malmstrom R."/>
            <person name="Stieglmeier M."/>
            <person name="Klingl A."/>
            <person name="Woyke T."/>
            <person name="Ryan C.M."/>
            <person name="Banfield J.F."/>
        </authorList>
    </citation>
    <scope>NUCLEOTIDE SEQUENCE [LARGE SCALE GENOMIC DNA]</scope>
    <source>
        <strain evidence="1">CG23_combo_of_CG06-09_8_20_14_all_49_15</strain>
    </source>
</reference>
<protein>
    <submittedName>
        <fullName evidence="1">Uncharacterized protein</fullName>
    </submittedName>
</protein>
<name>A0A2G9ZK23_9BACT</name>
<proteinExistence type="predicted"/>
<evidence type="ECO:0000313" key="1">
    <source>
        <dbReference type="EMBL" id="PIP33504.1"/>
    </source>
</evidence>
<organism evidence="1 2">
    <name type="scientific">Candidatus Falkowbacteria bacterium CG23_combo_of_CG06-09_8_20_14_all_49_15</name>
    <dbReference type="NCBI Taxonomy" id="1974572"/>
    <lineage>
        <taxon>Bacteria</taxon>
        <taxon>Candidatus Falkowiibacteriota</taxon>
    </lineage>
</organism>
<evidence type="ECO:0000313" key="2">
    <source>
        <dbReference type="Proteomes" id="UP000230729"/>
    </source>
</evidence>
<comment type="caution">
    <text evidence="1">The sequence shown here is derived from an EMBL/GenBank/DDBJ whole genome shotgun (WGS) entry which is preliminary data.</text>
</comment>
<accession>A0A2G9ZK23</accession>
<dbReference type="Proteomes" id="UP000230729">
    <property type="component" value="Unassembled WGS sequence"/>
</dbReference>
<sequence>MSAGWEKITGDFVLKKQENLAIEKKLSELYGQAEFSRCFGSPDQADNPFRRAACLSQAEFCLQGKAVPAKTCPSGQSWSAGRCISLTDACRENYGGHAYFTGHFTAQREAVCECAAGYAWNETRTVCAPACPEGYIYYSLYTEADGEFLHGRCQTPAQICAARFGANSRFSSFNAAGDLSCACADGFDWEESIESCREAVVVKGVEKSFLETTALDPALLLRVRGRILLQVEDAGQTWYVNPGDQKRYFLGRPGDALAAMRRLGLGVSNSDFNAMQPVAPARLAGYILLKVEDAGQAYYVNPGNLRLSYLGKPGDALAVMRELGLGATNADLEKISPGFWSN</sequence>
<dbReference type="AlphaFoldDB" id="A0A2G9ZK23"/>
<gene>
    <name evidence="1" type="ORF">COX22_04045</name>
</gene>